<dbReference type="PANTHER" id="PTHR31297">
    <property type="entry name" value="GLUCAN ENDO-1,6-BETA-GLUCOSIDASE B"/>
    <property type="match status" value="1"/>
</dbReference>
<proteinExistence type="predicted"/>
<dbReference type="Gene3D" id="3.20.20.80">
    <property type="entry name" value="Glycosidases"/>
    <property type="match status" value="1"/>
</dbReference>
<evidence type="ECO:0000256" key="6">
    <source>
        <dbReference type="ARBA" id="ARBA00022968"/>
    </source>
</evidence>
<dbReference type="PROSITE" id="PS51175">
    <property type="entry name" value="CBM6"/>
    <property type="match status" value="2"/>
</dbReference>
<sequence>MFSTVSQAQYVSTQGTKIVDENGDELFLSGINLGNWLLWEGYLMMGDFNYRTHSQFFDSLSQAFGSTSKAEEFEHQWRLNYVDNKAIADLKALGFNSVRVPFHYNMFWENGSLSNKGFQYFDQIIEACRDQGIYVLLDMHAAPGYQNPGDHADNINSNASQPRDTVTFWDGNNVNIASSVWRHIADRYKNESVIWGYDLINEPVPQPGREFELLGSLIAMRDAIREVDSNHVIVAEGSWWGSDLTKIDWSDPQVQAETGVSAQWDNNLVYQIHHYGPVSTTRGREDITNNLNIPLIIGEYGETDPGNLAAITDWAKQELSGYFPWSFKKMSHDKTLWTIPPNNAYNDIKAFINNGGTPPTHLFDEMIDFAQNNIRNGHSSHTWHQSFYDAVAPSAQVVQPDCGAAPITELPGRVEAESFCQSSSLQTETTGDVDGGQNVGFISPGDWGEYNINVPSTGIYTLKLRTAGQATSGQIDVKVDGASIASVSTPVTGDWQSYQTVTREVTLSAGDHRLRLDFLTGGFNLNWVAFEAGASEPNPVDPCAGTTLSLPAKIEAENYCAMQGVQTEATADSGGGDNIGWIDNGDWTQYQLTVSENTDFTVSARVASQNGGGRMNIEVDGSNVGGIDIPATGGWQNWQSIAVPITLSAGDHSVRFNFVSGGFNVNWVDFTAQSTPDNADLQAGTYVITNDASGKVLDVSGVSTQNGANVHQWDYAGGLNQQWLVEPLSDGSYELVSLNSGSCLDADAGSDNVHQWSCQSNSNQRWFIESQPNGFYTVSSVLGDALEVAGGGTANGANIRTGTVTQSSHQKWRFDSVQ</sequence>
<keyword evidence="5" id="KW-0378">Hydrolase</keyword>
<evidence type="ECO:0000256" key="9">
    <source>
        <dbReference type="ARBA" id="ARBA00023180"/>
    </source>
</evidence>
<evidence type="ECO:0000256" key="10">
    <source>
        <dbReference type="ARBA" id="ARBA00023295"/>
    </source>
</evidence>
<dbReference type="InterPro" id="IPR006584">
    <property type="entry name" value="Cellulose-bd_IV"/>
</dbReference>
<dbReference type="SUPFAM" id="SSF49785">
    <property type="entry name" value="Galactose-binding domain-like"/>
    <property type="match status" value="2"/>
</dbReference>
<keyword evidence="3" id="KW-0812">Transmembrane</keyword>
<dbReference type="SUPFAM" id="SSF51445">
    <property type="entry name" value="(Trans)glycosidases"/>
    <property type="match status" value="1"/>
</dbReference>
<organism evidence="15 16">
    <name type="scientific">Gilvimarinus gilvus</name>
    <dbReference type="NCBI Taxonomy" id="3058038"/>
    <lineage>
        <taxon>Bacteria</taxon>
        <taxon>Pseudomonadati</taxon>
        <taxon>Pseudomonadota</taxon>
        <taxon>Gammaproteobacteria</taxon>
        <taxon>Cellvibrionales</taxon>
        <taxon>Cellvibrionaceae</taxon>
        <taxon>Gilvimarinus</taxon>
    </lineage>
</organism>
<keyword evidence="9" id="KW-0325">Glycoprotein</keyword>
<dbReference type="InterPro" id="IPR000772">
    <property type="entry name" value="Ricin_B_lectin"/>
</dbReference>
<dbReference type="RefSeq" id="WP_302720716.1">
    <property type="nucleotide sequence ID" value="NZ_JAULRU010000172.1"/>
</dbReference>
<evidence type="ECO:0000256" key="13">
    <source>
        <dbReference type="ARBA" id="ARBA00041260"/>
    </source>
</evidence>
<evidence type="ECO:0000256" key="11">
    <source>
        <dbReference type="ARBA" id="ARBA00023316"/>
    </source>
</evidence>
<dbReference type="Pfam" id="PF14200">
    <property type="entry name" value="RicinB_lectin_2"/>
    <property type="match status" value="1"/>
</dbReference>
<keyword evidence="16" id="KW-1185">Reference proteome</keyword>
<dbReference type="Proteomes" id="UP001273505">
    <property type="component" value="Unassembled WGS sequence"/>
</dbReference>
<dbReference type="SMART" id="SM00606">
    <property type="entry name" value="CBD_IV"/>
    <property type="match status" value="2"/>
</dbReference>
<dbReference type="SMART" id="SM00458">
    <property type="entry name" value="RICIN"/>
    <property type="match status" value="1"/>
</dbReference>
<keyword evidence="10" id="KW-0326">Glycosidase</keyword>
<dbReference type="Pfam" id="PF03422">
    <property type="entry name" value="CBM_6"/>
    <property type="match status" value="2"/>
</dbReference>
<dbReference type="Pfam" id="PF00150">
    <property type="entry name" value="Cellulase"/>
    <property type="match status" value="1"/>
</dbReference>
<gene>
    <name evidence="15" type="ORF">SCD92_15320</name>
</gene>
<dbReference type="PANTHER" id="PTHR31297:SF34">
    <property type="entry name" value="GLUCAN 1,3-BETA-GLUCOSIDASE 2"/>
    <property type="match status" value="1"/>
</dbReference>
<feature type="domain" description="CBM6" evidence="14">
    <location>
        <begin position="552"/>
        <end position="671"/>
    </location>
</feature>
<dbReference type="PROSITE" id="PS50231">
    <property type="entry name" value="RICIN_B_LECTIN"/>
    <property type="match status" value="1"/>
</dbReference>
<name>A0ABU4S4C4_9GAMM</name>
<evidence type="ECO:0000313" key="15">
    <source>
        <dbReference type="EMBL" id="MDX6850743.1"/>
    </source>
</evidence>
<dbReference type="Gene3D" id="2.80.10.50">
    <property type="match status" value="2"/>
</dbReference>
<comment type="subcellular location">
    <subcellularLocation>
        <location evidence="1">Cell membrane</location>
        <topology evidence="1">Single-pass type II membrane protein</topology>
    </subcellularLocation>
</comment>
<dbReference type="CDD" id="cd04080">
    <property type="entry name" value="CBM6_cellulase-like"/>
    <property type="match status" value="2"/>
</dbReference>
<evidence type="ECO:0000256" key="4">
    <source>
        <dbReference type="ARBA" id="ARBA00022729"/>
    </source>
</evidence>
<keyword evidence="6" id="KW-0735">Signal-anchor</keyword>
<dbReference type="InterPro" id="IPR008979">
    <property type="entry name" value="Galactose-bd-like_sf"/>
</dbReference>
<dbReference type="InterPro" id="IPR035992">
    <property type="entry name" value="Ricin_B-like_lectins"/>
</dbReference>
<dbReference type="CDD" id="cd00161">
    <property type="entry name" value="beta-trefoil_Ricin-like"/>
    <property type="match status" value="1"/>
</dbReference>
<dbReference type="InterPro" id="IPR001547">
    <property type="entry name" value="Glyco_hydro_5"/>
</dbReference>
<dbReference type="SUPFAM" id="SSF50370">
    <property type="entry name" value="Ricin B-like lectins"/>
    <property type="match status" value="1"/>
</dbReference>
<dbReference type="InterPro" id="IPR017853">
    <property type="entry name" value="GH"/>
</dbReference>
<feature type="domain" description="CBM6" evidence="14">
    <location>
        <begin position="412"/>
        <end position="531"/>
    </location>
</feature>
<dbReference type="Gene3D" id="2.60.120.260">
    <property type="entry name" value="Galactose-binding domain-like"/>
    <property type="match status" value="2"/>
</dbReference>
<keyword evidence="7" id="KW-1133">Transmembrane helix</keyword>
<dbReference type="InterPro" id="IPR005084">
    <property type="entry name" value="CBM6"/>
</dbReference>
<evidence type="ECO:0000256" key="12">
    <source>
        <dbReference type="ARBA" id="ARBA00037126"/>
    </source>
</evidence>
<comment type="caution">
    <text evidence="15">The sequence shown here is derived from an EMBL/GenBank/DDBJ whole genome shotgun (WGS) entry which is preliminary data.</text>
</comment>
<evidence type="ECO:0000256" key="5">
    <source>
        <dbReference type="ARBA" id="ARBA00022801"/>
    </source>
</evidence>
<protein>
    <recommendedName>
        <fullName evidence="13">Exo-1,3-beta-glucanase D</fullName>
    </recommendedName>
</protein>
<keyword evidence="11" id="KW-0961">Cell wall biogenesis/degradation</keyword>
<reference evidence="15 16" key="1">
    <citation type="submission" date="2023-11" db="EMBL/GenBank/DDBJ databases">
        <title>Gilvimarinus fulvus sp. nov., isolated from the surface of Kelp.</title>
        <authorList>
            <person name="Sun Y.Y."/>
            <person name="Gong Y."/>
            <person name="Du Z.J."/>
        </authorList>
    </citation>
    <scope>NUCLEOTIDE SEQUENCE [LARGE SCALE GENOMIC DNA]</scope>
    <source>
        <strain evidence="15 16">SDUM040013</strain>
    </source>
</reference>
<evidence type="ECO:0000256" key="2">
    <source>
        <dbReference type="ARBA" id="ARBA00022475"/>
    </source>
</evidence>
<dbReference type="InterPro" id="IPR050386">
    <property type="entry name" value="Glycosyl_hydrolase_5"/>
</dbReference>
<keyword evidence="8" id="KW-0472">Membrane</keyword>
<keyword evidence="2" id="KW-1003">Cell membrane</keyword>
<evidence type="ECO:0000256" key="3">
    <source>
        <dbReference type="ARBA" id="ARBA00022692"/>
    </source>
</evidence>
<evidence type="ECO:0000256" key="1">
    <source>
        <dbReference type="ARBA" id="ARBA00004401"/>
    </source>
</evidence>
<accession>A0ABU4S4C4</accession>
<dbReference type="EMBL" id="JAXAFO010000030">
    <property type="protein sequence ID" value="MDX6850743.1"/>
    <property type="molecule type" value="Genomic_DNA"/>
</dbReference>
<comment type="function">
    <text evidence="12">Glucosidase involved in the degradation of cellulosic biomass. Active on lichenan.</text>
</comment>
<evidence type="ECO:0000256" key="8">
    <source>
        <dbReference type="ARBA" id="ARBA00023136"/>
    </source>
</evidence>
<evidence type="ECO:0000256" key="7">
    <source>
        <dbReference type="ARBA" id="ARBA00022989"/>
    </source>
</evidence>
<evidence type="ECO:0000259" key="14">
    <source>
        <dbReference type="PROSITE" id="PS51175"/>
    </source>
</evidence>
<evidence type="ECO:0000313" key="16">
    <source>
        <dbReference type="Proteomes" id="UP001273505"/>
    </source>
</evidence>
<keyword evidence="4" id="KW-0732">Signal</keyword>